<evidence type="ECO:0000313" key="2">
    <source>
        <dbReference type="EMBL" id="NMH90225.1"/>
    </source>
</evidence>
<dbReference type="RefSeq" id="WP_169409714.1">
    <property type="nucleotide sequence ID" value="NZ_JAAXKZ010000002.1"/>
</dbReference>
<dbReference type="Gene3D" id="3.20.20.30">
    <property type="entry name" value="Luciferase-like domain"/>
    <property type="match status" value="1"/>
</dbReference>
<reference evidence="2 3" key="1">
    <citation type="submission" date="2020-04" db="EMBL/GenBank/DDBJ databases">
        <authorList>
            <person name="Klaysubun C."/>
            <person name="Duangmal K."/>
            <person name="Lipun K."/>
        </authorList>
    </citation>
    <scope>NUCLEOTIDE SEQUENCE [LARGE SCALE GENOMIC DNA]</scope>
    <source>
        <strain evidence="2 3">DSM 45300</strain>
    </source>
</reference>
<dbReference type="AlphaFoldDB" id="A0A848DC77"/>
<feature type="domain" description="Luciferase-like" evidence="1">
    <location>
        <begin position="29"/>
        <end position="359"/>
    </location>
</feature>
<evidence type="ECO:0000313" key="3">
    <source>
        <dbReference type="Proteomes" id="UP000586918"/>
    </source>
</evidence>
<dbReference type="Pfam" id="PF00296">
    <property type="entry name" value="Bac_luciferase"/>
    <property type="match status" value="1"/>
</dbReference>
<dbReference type="InterPro" id="IPR050766">
    <property type="entry name" value="Bact_Lucif_Oxidored"/>
</dbReference>
<accession>A0A848DC77</accession>
<dbReference type="EMBL" id="JAAXKZ010000002">
    <property type="protein sequence ID" value="NMH90225.1"/>
    <property type="molecule type" value="Genomic_DNA"/>
</dbReference>
<proteinExistence type="predicted"/>
<dbReference type="InterPro" id="IPR036661">
    <property type="entry name" value="Luciferase-like_sf"/>
</dbReference>
<evidence type="ECO:0000259" key="1">
    <source>
        <dbReference type="Pfam" id="PF00296"/>
    </source>
</evidence>
<dbReference type="PANTHER" id="PTHR30137:SF6">
    <property type="entry name" value="LUCIFERASE-LIKE MONOOXYGENASE"/>
    <property type="match status" value="1"/>
</dbReference>
<keyword evidence="3" id="KW-1185">Reference proteome</keyword>
<organism evidence="2 3">
    <name type="scientific">Pseudonocardia bannensis</name>
    <dbReference type="NCBI Taxonomy" id="630973"/>
    <lineage>
        <taxon>Bacteria</taxon>
        <taxon>Bacillati</taxon>
        <taxon>Actinomycetota</taxon>
        <taxon>Actinomycetes</taxon>
        <taxon>Pseudonocardiales</taxon>
        <taxon>Pseudonocardiaceae</taxon>
        <taxon>Pseudonocardia</taxon>
    </lineage>
</organism>
<comment type="caution">
    <text evidence="2">The sequence shown here is derived from an EMBL/GenBank/DDBJ whole genome shotgun (WGS) entry which is preliminary data.</text>
</comment>
<protein>
    <submittedName>
        <fullName evidence="2">LLM class flavin-dependent oxidoreductase</fullName>
    </submittedName>
</protein>
<dbReference type="GO" id="GO:0005829">
    <property type="term" value="C:cytosol"/>
    <property type="evidence" value="ECO:0007669"/>
    <property type="project" value="TreeGrafter"/>
</dbReference>
<dbReference type="Proteomes" id="UP000586918">
    <property type="component" value="Unassembled WGS sequence"/>
</dbReference>
<dbReference type="SUPFAM" id="SSF51679">
    <property type="entry name" value="Bacterial luciferase-like"/>
    <property type="match status" value="1"/>
</dbReference>
<gene>
    <name evidence="2" type="ORF">HF519_01160</name>
</gene>
<sequence>MENGLFYTPLTGASRAELELGMAGKDEGYYQRMLHELTEQAQLADALGYDKLAISEHHFQVEGFEVPNNPVLFNVYLAGRTQNIKLGQLGILAAARHPLLVAEDIVLLDHMTQGRCFVGLARGAHTRAVDVLADKYGVKAPHPGFTDAAARQVNHDRFVENFELMKMAWTQDTLKFRGKFWRIPPDDVVFGHAGTAKYGRGQDDQGRIEEVGIVPRPFTKPHPQVYVPFTASPATVEWCARNEIRLVAFTSIHEQIDEILTRYRRAANEAGHEIGYGDEVAHFKTIIVADTEEEARGHAENVAWAWAEWLGGYGFNEAFRLPGETTPIPNDFAATQRGHGFIVYGTPDQVLRRLQPFVEQYNVGELFNWVFNGVMPHEAVMRSLELYADKVAPKLG</sequence>
<dbReference type="PANTHER" id="PTHR30137">
    <property type="entry name" value="LUCIFERASE-LIKE MONOOXYGENASE"/>
    <property type="match status" value="1"/>
</dbReference>
<dbReference type="GO" id="GO:0016705">
    <property type="term" value="F:oxidoreductase activity, acting on paired donors, with incorporation or reduction of molecular oxygen"/>
    <property type="evidence" value="ECO:0007669"/>
    <property type="project" value="InterPro"/>
</dbReference>
<name>A0A848DC77_9PSEU</name>
<dbReference type="InterPro" id="IPR011251">
    <property type="entry name" value="Luciferase-like_dom"/>
</dbReference>